<sequence length="61" mass="7209">MNRQRAREISESPIMANVTYNNQPIYIQHVDDQNGTARIYPLDQPENEQEVSLNELREELH</sequence>
<reference evidence="6 7" key="1">
    <citation type="submission" date="2017-04" db="EMBL/GenBank/DDBJ databases">
        <title>The whole genome sequencing and assembly of Halobacillus mangrovi strain.</title>
        <authorList>
            <person name="Lee S.-J."/>
            <person name="Park M.-K."/>
            <person name="Kim J.-Y."/>
            <person name="Lee Y.-J."/>
            <person name="Yi H."/>
            <person name="Bahn Y.-S."/>
            <person name="Kim J.F."/>
            <person name="Lee D.-W."/>
        </authorList>
    </citation>
    <scope>NUCLEOTIDE SEQUENCE [LARGE SCALE GENOMIC DNA]</scope>
    <source>
        <strain evidence="6 7">KTB 131</strain>
    </source>
</reference>
<evidence type="ECO:0000313" key="6">
    <source>
        <dbReference type="EMBL" id="ARI77935.1"/>
    </source>
</evidence>
<keyword evidence="7" id="KW-1185">Reference proteome</keyword>
<dbReference type="KEGG" id="hmn:HM131_14230"/>
<dbReference type="RefSeq" id="WP_085030396.1">
    <property type="nucleotide sequence ID" value="NZ_CP020772.1"/>
</dbReference>
<dbReference type="AlphaFoldDB" id="A0A1W5ZX93"/>
<name>A0A1W5ZX93_9BACI</name>
<dbReference type="OrthoDB" id="1683648at2"/>
<evidence type="ECO:0000256" key="3">
    <source>
        <dbReference type="ARBA" id="ARBA00022969"/>
    </source>
</evidence>
<comment type="similarity">
    <text evidence="2 4">Belongs to the SspH family.</text>
</comment>
<evidence type="ECO:0000256" key="4">
    <source>
        <dbReference type="HAMAP-Rule" id="MF_00667"/>
    </source>
</evidence>
<dbReference type="EMBL" id="CP020772">
    <property type="protein sequence ID" value="ARI77935.1"/>
    <property type="molecule type" value="Genomic_DNA"/>
</dbReference>
<evidence type="ECO:0000256" key="5">
    <source>
        <dbReference type="SAM" id="MobiDB-lite"/>
    </source>
</evidence>
<dbReference type="NCBIfam" id="TIGR02861">
    <property type="entry name" value="SASP_H"/>
    <property type="match status" value="1"/>
</dbReference>
<comment type="subcellular location">
    <subcellularLocation>
        <location evidence="1 4">Spore core</location>
    </subcellularLocation>
</comment>
<dbReference type="Proteomes" id="UP000192527">
    <property type="component" value="Chromosome"/>
</dbReference>
<comment type="induction">
    <text evidence="4">Expressed only in the forespore compartment of sporulating cells.</text>
</comment>
<organism evidence="6 7">
    <name type="scientific">Halobacillus mangrovi</name>
    <dbReference type="NCBI Taxonomy" id="402384"/>
    <lineage>
        <taxon>Bacteria</taxon>
        <taxon>Bacillati</taxon>
        <taxon>Bacillota</taxon>
        <taxon>Bacilli</taxon>
        <taxon>Bacillales</taxon>
        <taxon>Bacillaceae</taxon>
        <taxon>Halobacillus</taxon>
    </lineage>
</organism>
<feature type="region of interest" description="Disordered" evidence="5">
    <location>
        <begin position="37"/>
        <end position="61"/>
    </location>
</feature>
<dbReference type="GO" id="GO:0030435">
    <property type="term" value="P:sporulation resulting in formation of a cellular spore"/>
    <property type="evidence" value="ECO:0007669"/>
    <property type="project" value="UniProtKB-KW"/>
</dbReference>
<dbReference type="HAMAP" id="MF_00667">
    <property type="entry name" value="SspH"/>
    <property type="match status" value="1"/>
</dbReference>
<gene>
    <name evidence="4" type="primary">sspH</name>
    <name evidence="6" type="ORF">HM131_14230</name>
</gene>
<proteinExistence type="evidence at transcript level"/>
<keyword evidence="3 4" id="KW-0749">Sporulation</keyword>
<accession>A0A1W5ZX93</accession>
<evidence type="ECO:0000256" key="1">
    <source>
        <dbReference type="ARBA" id="ARBA00004288"/>
    </source>
</evidence>
<dbReference type="InterPro" id="IPR012610">
    <property type="entry name" value="SASP_SspH"/>
</dbReference>
<dbReference type="GO" id="GO:0030436">
    <property type="term" value="P:asexual sporulation"/>
    <property type="evidence" value="ECO:0007669"/>
    <property type="project" value="UniProtKB-UniRule"/>
</dbReference>
<dbReference type="STRING" id="402384.HM131_14230"/>
<evidence type="ECO:0000256" key="2">
    <source>
        <dbReference type="ARBA" id="ARBA00006573"/>
    </source>
</evidence>
<dbReference type="Pfam" id="PF08141">
    <property type="entry name" value="SspH"/>
    <property type="match status" value="1"/>
</dbReference>
<dbReference type="GO" id="GO:0042601">
    <property type="term" value="C:endospore-forming forespore"/>
    <property type="evidence" value="ECO:0007669"/>
    <property type="project" value="InterPro"/>
</dbReference>
<protein>
    <recommendedName>
        <fullName evidence="4">Small, acid-soluble spore protein H</fullName>
        <shortName evidence="4">SASP H</shortName>
    </recommendedName>
</protein>
<evidence type="ECO:0000313" key="7">
    <source>
        <dbReference type="Proteomes" id="UP000192527"/>
    </source>
</evidence>
<dbReference type="NCBIfam" id="NF002867">
    <property type="entry name" value="PRK03174.1"/>
    <property type="match status" value="1"/>
</dbReference>